<dbReference type="InterPro" id="IPR008136">
    <property type="entry name" value="CinA_C"/>
</dbReference>
<dbReference type="Proteomes" id="UP000298468">
    <property type="component" value="Unassembled WGS sequence"/>
</dbReference>
<dbReference type="SUPFAM" id="SSF142433">
    <property type="entry name" value="CinA-like"/>
    <property type="match status" value="1"/>
</dbReference>
<evidence type="ECO:0000313" key="2">
    <source>
        <dbReference type="EMBL" id="TFD92649.1"/>
    </source>
</evidence>
<dbReference type="AlphaFoldDB" id="A0A4R9BXE8"/>
<proteinExistence type="predicted"/>
<comment type="caution">
    <text evidence="2">The sequence shown here is derived from an EMBL/GenBank/DDBJ whole genome shotgun (WGS) entry which is preliminary data.</text>
</comment>
<gene>
    <name evidence="2" type="ORF">E3T61_05970</name>
</gene>
<dbReference type="OrthoDB" id="1253990at2"/>
<dbReference type="InterPro" id="IPR036653">
    <property type="entry name" value="CinA-like_C"/>
</dbReference>
<reference evidence="2 3" key="1">
    <citation type="submission" date="2019-03" db="EMBL/GenBank/DDBJ databases">
        <title>Genomics of glacier-inhabiting Cryobacterium strains.</title>
        <authorList>
            <person name="Liu Q."/>
            <person name="Xin Y.-H."/>
        </authorList>
    </citation>
    <scope>NUCLEOTIDE SEQUENCE [LARGE SCALE GENOMIC DNA]</scope>
    <source>
        <strain evidence="2 3">Sr59</strain>
    </source>
</reference>
<evidence type="ECO:0000313" key="3">
    <source>
        <dbReference type="Proteomes" id="UP000298468"/>
    </source>
</evidence>
<evidence type="ECO:0000259" key="1">
    <source>
        <dbReference type="Pfam" id="PF02464"/>
    </source>
</evidence>
<dbReference type="EMBL" id="SOHM01000011">
    <property type="protein sequence ID" value="TFD92649.1"/>
    <property type="molecule type" value="Genomic_DNA"/>
</dbReference>
<dbReference type="Gene3D" id="3.90.950.20">
    <property type="entry name" value="CinA-like"/>
    <property type="match status" value="1"/>
</dbReference>
<name>A0A4R9BXE8_9MICO</name>
<dbReference type="RefSeq" id="WP_134639987.1">
    <property type="nucleotide sequence ID" value="NZ_SOHM01000011.1"/>
</dbReference>
<accession>A0A4R9BXE8</accession>
<protein>
    <submittedName>
        <fullName evidence="2">CinA family protein</fullName>
    </submittedName>
</protein>
<organism evidence="2 3">
    <name type="scientific">Cryobacterium lactosi</name>
    <dbReference type="NCBI Taxonomy" id="1259202"/>
    <lineage>
        <taxon>Bacteria</taxon>
        <taxon>Bacillati</taxon>
        <taxon>Actinomycetota</taxon>
        <taxon>Actinomycetes</taxon>
        <taxon>Micrococcales</taxon>
        <taxon>Microbacteriaceae</taxon>
        <taxon>Cryobacterium</taxon>
    </lineage>
</organism>
<dbReference type="NCBIfam" id="TIGR00199">
    <property type="entry name" value="PncC_domain"/>
    <property type="match status" value="1"/>
</dbReference>
<dbReference type="Pfam" id="PF02464">
    <property type="entry name" value="CinA"/>
    <property type="match status" value="1"/>
</dbReference>
<keyword evidence="3" id="KW-1185">Reference proteome</keyword>
<feature type="domain" description="CinA C-terminal" evidence="1">
    <location>
        <begin position="8"/>
        <end position="160"/>
    </location>
</feature>
<sequence>MTAHPDAAAALVAALTARHLTIAVAESLTGGMLVAELVRIPGASVVVAGGVVAYQTPLKHTLLGVDEALLAEHGAVHPEVARQMATGVCTALAVHGRPADIGISTTGVAGPDEQDGQSVGTVYLGLAFGDKVRAIPISLTGDRAEIRAQTVAHAIEAVSALMESTKPEITE</sequence>